<dbReference type="InterPro" id="IPR043130">
    <property type="entry name" value="CDP-OH_PTrfase_TM_dom"/>
</dbReference>
<dbReference type="SUPFAM" id="SSF49348">
    <property type="entry name" value="Clathrin adaptor appendage domain"/>
    <property type="match status" value="1"/>
</dbReference>
<evidence type="ECO:0000256" key="22">
    <source>
        <dbReference type="ARBA" id="ARBA00051857"/>
    </source>
</evidence>
<dbReference type="InterPro" id="IPR009028">
    <property type="entry name" value="Coatomer/calthrin_app_sub_C"/>
</dbReference>
<evidence type="ECO:0000256" key="25">
    <source>
        <dbReference type="SAM" id="MobiDB-lite"/>
    </source>
</evidence>
<keyword evidence="12" id="KW-0677">Repeat</keyword>
<comment type="function">
    <text evidence="19">The coatomer is a cytosolic protein complex that binds to dilysine motifs and reversibly associates with Golgi non-clathrin-coated vesicles, which further mediate biosynthetic protein transport from the ER, via the Golgi up to the trans Golgi network. Coatomer complex is required for budding from Golgi membranes, and is essential for the retrograde Golgi-to-ER transport of dilysine-tagged proteins.</text>
</comment>
<dbReference type="GO" id="GO:0006888">
    <property type="term" value="P:endoplasmic reticulum to Golgi vesicle-mediated transport"/>
    <property type="evidence" value="ECO:0007669"/>
    <property type="project" value="TreeGrafter"/>
</dbReference>
<dbReference type="Pfam" id="PF01066">
    <property type="entry name" value="CDP-OH_P_transf"/>
    <property type="match status" value="1"/>
</dbReference>
<feature type="region of interest" description="Disordered" evidence="25">
    <location>
        <begin position="607"/>
        <end position="639"/>
    </location>
</feature>
<evidence type="ECO:0000256" key="11">
    <source>
        <dbReference type="ARBA" id="ARBA00022692"/>
    </source>
</evidence>
<comment type="caution">
    <text evidence="30">The sequence shown here is derived from an EMBL/GenBank/DDBJ whole genome shotgun (WGS) entry which is preliminary data.</text>
</comment>
<evidence type="ECO:0000256" key="15">
    <source>
        <dbReference type="ARBA" id="ARBA00022989"/>
    </source>
</evidence>
<keyword evidence="14" id="KW-0653">Protein transport</keyword>
<feature type="domain" description="Clathrin/coatomer adaptor adaptin-like N-terminal" evidence="27">
    <location>
        <begin position="21"/>
        <end position="556"/>
    </location>
</feature>
<evidence type="ECO:0000256" key="3">
    <source>
        <dbReference type="ARBA" id="ARBA00004255"/>
    </source>
</evidence>
<feature type="transmembrane region" description="Helical" evidence="26">
    <location>
        <begin position="1135"/>
        <end position="1154"/>
    </location>
</feature>
<dbReference type="Pfam" id="PF01602">
    <property type="entry name" value="Adaptin_N"/>
    <property type="match status" value="1"/>
</dbReference>
<dbReference type="GO" id="GO:0005783">
    <property type="term" value="C:endoplasmic reticulum"/>
    <property type="evidence" value="ECO:0007669"/>
    <property type="project" value="TreeGrafter"/>
</dbReference>
<dbReference type="FunFam" id="2.60.40.1480:FF:000001">
    <property type="entry name" value="Coatomer subunit gamma"/>
    <property type="match status" value="1"/>
</dbReference>
<organism evidence="30 31">
    <name type="scientific">Podospora australis</name>
    <dbReference type="NCBI Taxonomy" id="1536484"/>
    <lineage>
        <taxon>Eukaryota</taxon>
        <taxon>Fungi</taxon>
        <taxon>Dikarya</taxon>
        <taxon>Ascomycota</taxon>
        <taxon>Pezizomycotina</taxon>
        <taxon>Sordariomycetes</taxon>
        <taxon>Sordariomycetidae</taxon>
        <taxon>Sordariales</taxon>
        <taxon>Podosporaceae</taxon>
        <taxon>Podospora</taxon>
    </lineage>
</organism>
<dbReference type="FunFam" id="1.20.120.1760:FF:000012">
    <property type="entry name" value="sn-1,2-diacylglycerol cholinephosphotransferase"/>
    <property type="match status" value="1"/>
</dbReference>
<dbReference type="InterPro" id="IPR013041">
    <property type="entry name" value="Clathrin_app_Ig-like_sf"/>
</dbReference>
<dbReference type="GO" id="GO:0000139">
    <property type="term" value="C:Golgi membrane"/>
    <property type="evidence" value="ECO:0007669"/>
    <property type="project" value="UniProtKB-SubCell"/>
</dbReference>
<dbReference type="InterPro" id="IPR016024">
    <property type="entry name" value="ARM-type_fold"/>
</dbReference>
<feature type="transmembrane region" description="Helical" evidence="26">
    <location>
        <begin position="1318"/>
        <end position="1338"/>
    </location>
</feature>
<dbReference type="GO" id="GO:0030126">
    <property type="term" value="C:COPI vesicle coat"/>
    <property type="evidence" value="ECO:0007669"/>
    <property type="project" value="InterPro"/>
</dbReference>
<dbReference type="SUPFAM" id="SSF48371">
    <property type="entry name" value="ARM repeat"/>
    <property type="match status" value="1"/>
</dbReference>
<reference evidence="30" key="1">
    <citation type="journal article" date="2023" name="Mol. Phylogenet. Evol.">
        <title>Genome-scale phylogeny and comparative genomics of the fungal order Sordariales.</title>
        <authorList>
            <person name="Hensen N."/>
            <person name="Bonometti L."/>
            <person name="Westerberg I."/>
            <person name="Brannstrom I.O."/>
            <person name="Guillou S."/>
            <person name="Cros-Aarteil S."/>
            <person name="Calhoun S."/>
            <person name="Haridas S."/>
            <person name="Kuo A."/>
            <person name="Mondo S."/>
            <person name="Pangilinan J."/>
            <person name="Riley R."/>
            <person name="LaButti K."/>
            <person name="Andreopoulos B."/>
            <person name="Lipzen A."/>
            <person name="Chen C."/>
            <person name="Yan M."/>
            <person name="Daum C."/>
            <person name="Ng V."/>
            <person name="Clum A."/>
            <person name="Steindorff A."/>
            <person name="Ohm R.A."/>
            <person name="Martin F."/>
            <person name="Silar P."/>
            <person name="Natvig D.O."/>
            <person name="Lalanne C."/>
            <person name="Gautier V."/>
            <person name="Ament-Velasquez S.L."/>
            <person name="Kruys A."/>
            <person name="Hutchinson M.I."/>
            <person name="Powell A.J."/>
            <person name="Barry K."/>
            <person name="Miller A.N."/>
            <person name="Grigoriev I.V."/>
            <person name="Debuchy R."/>
            <person name="Gladieux P."/>
            <person name="Hiltunen Thoren M."/>
            <person name="Johannesson H."/>
        </authorList>
    </citation>
    <scope>NUCLEOTIDE SEQUENCE</scope>
    <source>
        <strain evidence="30">PSN309</strain>
    </source>
</reference>
<feature type="transmembrane region" description="Helical" evidence="26">
    <location>
        <begin position="1044"/>
        <end position="1063"/>
    </location>
</feature>
<dbReference type="InterPro" id="IPR037067">
    <property type="entry name" value="Coatomer_gsu_app_sf"/>
</dbReference>
<dbReference type="PANTHER" id="PTHR10261:SF0">
    <property type="entry name" value="COATOMER SUBUNIT GAMMA-2"/>
    <property type="match status" value="1"/>
</dbReference>
<keyword evidence="7" id="KW-0813">Transport</keyword>
<protein>
    <recommendedName>
        <fullName evidence="21">diacylglycerol cholinephosphotransferase</fullName>
        <ecNumber evidence="21">2.7.8.2</ecNumber>
    </recommendedName>
    <alternativeName>
        <fullName evidence="23">Gamma-coat protein</fullName>
    </alternativeName>
</protein>
<evidence type="ECO:0000256" key="9">
    <source>
        <dbReference type="ARBA" id="ARBA00022553"/>
    </source>
</evidence>
<evidence type="ECO:0000256" key="1">
    <source>
        <dbReference type="ARBA" id="ARBA00001946"/>
    </source>
</evidence>
<dbReference type="PANTHER" id="PTHR10261">
    <property type="entry name" value="COATOMER SUBUNIT GAMMA"/>
    <property type="match status" value="1"/>
</dbReference>
<evidence type="ECO:0000256" key="2">
    <source>
        <dbReference type="ARBA" id="ARBA00004127"/>
    </source>
</evidence>
<evidence type="ECO:0000256" key="20">
    <source>
        <dbReference type="ARBA" id="ARBA00037890"/>
    </source>
</evidence>
<evidence type="ECO:0000256" key="4">
    <source>
        <dbReference type="ARBA" id="ARBA00004347"/>
    </source>
</evidence>
<keyword evidence="17 26" id="KW-0472">Membrane</keyword>
<dbReference type="Gene3D" id="1.20.120.1760">
    <property type="match status" value="1"/>
</dbReference>
<dbReference type="Pfam" id="PF08752">
    <property type="entry name" value="COP-gamma_platf"/>
    <property type="match status" value="1"/>
</dbReference>
<keyword evidence="9" id="KW-0597">Phosphoprotein</keyword>
<dbReference type="EC" id="2.7.8.2" evidence="21"/>
<evidence type="ECO:0000256" key="16">
    <source>
        <dbReference type="ARBA" id="ARBA00023034"/>
    </source>
</evidence>
<gene>
    <name evidence="30" type="ORF">QBC35DRAFT_380743</name>
</gene>
<accession>A0AAN6WW16</accession>
<dbReference type="FunFam" id="3.30.310.10:FF:000008">
    <property type="entry name" value="Coatomer subunit gamma"/>
    <property type="match status" value="1"/>
</dbReference>
<dbReference type="InterPro" id="IPR002553">
    <property type="entry name" value="Clathrin/coatomer_adapt-like_N"/>
</dbReference>
<dbReference type="EMBL" id="MU864378">
    <property type="protein sequence ID" value="KAK4189194.1"/>
    <property type="molecule type" value="Genomic_DNA"/>
</dbReference>
<evidence type="ECO:0000256" key="17">
    <source>
        <dbReference type="ARBA" id="ARBA00023136"/>
    </source>
</evidence>
<evidence type="ECO:0000256" key="7">
    <source>
        <dbReference type="ARBA" id="ARBA00022448"/>
    </source>
</evidence>
<evidence type="ECO:0000259" key="29">
    <source>
        <dbReference type="Pfam" id="PF16381"/>
    </source>
</evidence>
<dbReference type="FunFam" id="1.25.10.10:FF:000046">
    <property type="entry name" value="Coatomer subunit gamma"/>
    <property type="match status" value="1"/>
</dbReference>
<evidence type="ECO:0000256" key="24">
    <source>
        <dbReference type="RuleBase" id="RU003750"/>
    </source>
</evidence>
<reference evidence="30" key="2">
    <citation type="submission" date="2023-05" db="EMBL/GenBank/DDBJ databases">
        <authorList>
            <consortium name="Lawrence Berkeley National Laboratory"/>
            <person name="Steindorff A."/>
            <person name="Hensen N."/>
            <person name="Bonometti L."/>
            <person name="Westerberg I."/>
            <person name="Brannstrom I.O."/>
            <person name="Guillou S."/>
            <person name="Cros-Aarteil S."/>
            <person name="Calhoun S."/>
            <person name="Haridas S."/>
            <person name="Kuo A."/>
            <person name="Mondo S."/>
            <person name="Pangilinan J."/>
            <person name="Riley R."/>
            <person name="Labutti K."/>
            <person name="Andreopoulos B."/>
            <person name="Lipzen A."/>
            <person name="Chen C."/>
            <person name="Yanf M."/>
            <person name="Daum C."/>
            <person name="Ng V."/>
            <person name="Clum A."/>
            <person name="Ohm R."/>
            <person name="Martin F."/>
            <person name="Silar P."/>
            <person name="Natvig D."/>
            <person name="Lalanne C."/>
            <person name="Gautier V."/>
            <person name="Ament-Velasquez S.L."/>
            <person name="Kruys A."/>
            <person name="Hutchinson M.I."/>
            <person name="Powell A.J."/>
            <person name="Barry K."/>
            <person name="Miller A.N."/>
            <person name="Grigoriev I.V."/>
            <person name="Debuchy R."/>
            <person name="Gladieux P."/>
            <person name="Thoren M.H."/>
            <person name="Johannesson H."/>
        </authorList>
    </citation>
    <scope>NUCLEOTIDE SEQUENCE</scope>
    <source>
        <strain evidence="30">PSN309</strain>
    </source>
</reference>
<dbReference type="GO" id="GO:0006886">
    <property type="term" value="P:intracellular protein transport"/>
    <property type="evidence" value="ECO:0007669"/>
    <property type="project" value="InterPro"/>
</dbReference>
<keyword evidence="15 26" id="KW-1133">Transmembrane helix</keyword>
<dbReference type="Gene3D" id="1.25.10.10">
    <property type="entry name" value="Leucine-rich Repeat Variant"/>
    <property type="match status" value="2"/>
</dbReference>
<dbReference type="GO" id="GO:0004142">
    <property type="term" value="F:diacylglycerol cholinephosphotransferase activity"/>
    <property type="evidence" value="ECO:0007669"/>
    <property type="project" value="UniProtKB-EC"/>
</dbReference>
<dbReference type="Gene3D" id="2.60.40.1480">
    <property type="entry name" value="Coatomer, gamma subunit, appendage domain"/>
    <property type="match status" value="1"/>
</dbReference>
<evidence type="ECO:0000256" key="23">
    <source>
        <dbReference type="ARBA" id="ARBA00081297"/>
    </source>
</evidence>
<feature type="domain" description="Coatomer subunit gamma C-terminal" evidence="29">
    <location>
        <begin position="801"/>
        <end position="899"/>
    </location>
</feature>
<comment type="catalytic activity">
    <reaction evidence="22">
        <text>CDP-N,N-dimethylethanolamine + a 1,2-diacyl-sn-glycerol = a 1,2-diacyl-sn-glycero-3-phospho-N,N-dimethylethanolamine + CMP + H(+)</text>
        <dbReference type="Rhea" id="RHEA:33775"/>
        <dbReference type="ChEBI" id="CHEBI:15378"/>
        <dbReference type="ChEBI" id="CHEBI:17815"/>
        <dbReference type="ChEBI" id="CHEBI:60377"/>
        <dbReference type="ChEBI" id="CHEBI:64572"/>
        <dbReference type="ChEBI" id="CHEBI:65117"/>
    </reaction>
    <physiologicalReaction direction="left-to-right" evidence="22">
        <dbReference type="Rhea" id="RHEA:33776"/>
    </physiologicalReaction>
</comment>
<keyword evidence="13" id="KW-0931">ER-Golgi transport</keyword>
<evidence type="ECO:0000313" key="31">
    <source>
        <dbReference type="Proteomes" id="UP001302126"/>
    </source>
</evidence>
<dbReference type="PROSITE" id="PS00379">
    <property type="entry name" value="CDP_ALCOHOL_P_TRANSF"/>
    <property type="match status" value="1"/>
</dbReference>
<evidence type="ECO:0000256" key="14">
    <source>
        <dbReference type="ARBA" id="ARBA00022927"/>
    </source>
</evidence>
<feature type="transmembrane region" description="Helical" evidence="26">
    <location>
        <begin position="1174"/>
        <end position="1193"/>
    </location>
</feature>
<sequence length="1427" mass="157919">MSYGKKDEDADTGLVKIDRTQVFQEARLFNTSPISPRRCRVLLTKIALLLATGEKFPSNEATTLFFGISKLFQNKDASLRQMVHLVIKELASSAEDIIMVTSTIMKDTGGSTDAIYRPNAIRALCRIIDATTVQSIERVLKTAIVDKNPTVSSAALVSSYHLLPVAREVVKRWQSETQEAAASTKSSGGFSLGFSSSSSNIPVNNSTMTQYHAVGLLYQIRMHDRMALVKMVQQFGAAGAMKNPAAIVMLVRLAAQLAEEDPQLRKPMMQLLDGWLRHKSEMVNFEAAKAICDMRDVTDAEVSQAVHVLQLFLTSPRAVTKFAALRILHNFASFKPQAVNVCNPDIEPLISNSNRSIATFAITTLLKTGNEASVDRLMKQISGFMSEITDEFKITIVEAIRTLCLKFPSKQAGMLQFLSGVLRDEGGYEFKRAVVESMFDLIKFVPESKEEALAHLCEFIEDCEFTKLAVRVLHLLGVEGPKTSQPTKYIRYIYNRVVLENAIVRAAAVTALAKFGVGQKDPDVKASVNVLLTRCLDDVDDEVRDRAALNLSLMREEDELANRFVKNDSMFSLPYFEHQLVMYVTSDDTSAFDEPFDISKIPIVTREQADAEDRTKKLTATTPSLKPPKAGPTKAAPSAAEAAASASAVAQKYAEELMQIPELNELGSVLKSSPVVELTEAETEYVVSVVKHIFKEHVVLQYEVKNTLPDTVLENVSVSAEPSDEELQELFFIPAERLATDVPGKVYVAFQKTEGEASLPTCTFTNTLKFTSKEMDPTTGEPEDTGYDDEYEVSEFDLSGSDYVVPAFAANFAHVWEQVGAQGEEEDETFQLSSMKSIADATEQVTKILSLQPLDGTDVPVNQTTHTLKLLGKTVNGGRVVAVVRMAYSAKTGVTTKITTGPLTFWESIRYVLETINIITLLGRHVQLWASVLVPGILEINRVVRNGHGAKGGIQRVYKPAMTFLSSSEADRERLHTLESTVAESQLHQNRSPTMVYVRQEKLPNLKQYRYSSVDHSLVSKYILKPFYTNVVIKCFPKSMAPNLITLTGFMFVIANFLTLLWYNPTLDQDCPSWVYYSWAAGLFLYQTFDAVDGTQARRTHQSGPLGELFDHGVDACNTSLEVLIFAASQNMGQGWRTVATLFASLLTFYVQTWDEYHTKTLTLGIVNGPVEGILILVGVYALTGYMGGASFWQQSMLATFGLPKAIGAFSIPSSVYELSFTDWYMVQGTVVLVYNTVESARNVIRARRARGDRSRYALVGLVPFFTTWALIVAYLYLQPNILQNHLIPFALFAGIVNAYSVGQMITAHLVKLDFPYWNVMVVPLSWGVIDSIGPILLEHSHVPGLGWPSALGDGVYQVAFMFCMLGMAVGVYGSFVVDVIVTICDYLDIWCLTIKHPWVEDGNGGGYHRKHGSTQADGTGAEKKKQ</sequence>
<keyword evidence="16" id="KW-0333">Golgi apparatus</keyword>
<dbReference type="InterPro" id="IPR032154">
    <property type="entry name" value="Coatomer_g_Cpla"/>
</dbReference>
<evidence type="ECO:0000256" key="18">
    <source>
        <dbReference type="ARBA" id="ARBA00023329"/>
    </source>
</evidence>
<evidence type="ECO:0000256" key="21">
    <source>
        <dbReference type="ARBA" id="ARBA00038987"/>
    </source>
</evidence>
<evidence type="ECO:0000256" key="26">
    <source>
        <dbReference type="SAM" id="Phobius"/>
    </source>
</evidence>
<evidence type="ECO:0000256" key="6">
    <source>
        <dbReference type="ARBA" id="ARBA00010720"/>
    </source>
</evidence>
<dbReference type="GO" id="GO:0006891">
    <property type="term" value="P:intra-Golgi vesicle-mediated transport"/>
    <property type="evidence" value="ECO:0007669"/>
    <property type="project" value="TreeGrafter"/>
</dbReference>
<evidence type="ECO:0000259" key="28">
    <source>
        <dbReference type="Pfam" id="PF08752"/>
    </source>
</evidence>
<dbReference type="InterPro" id="IPR012295">
    <property type="entry name" value="TBP_dom_sf"/>
</dbReference>
<name>A0AAN6WW16_9PEZI</name>
<dbReference type="SUPFAM" id="SSF55711">
    <property type="entry name" value="Subdomain of clathrin and coatomer appendage domain"/>
    <property type="match status" value="1"/>
</dbReference>
<evidence type="ECO:0000313" key="30">
    <source>
        <dbReference type="EMBL" id="KAK4189194.1"/>
    </source>
</evidence>
<dbReference type="InterPro" id="IPR013040">
    <property type="entry name" value="Coatomer_gsu_app_Ig-like_dom"/>
</dbReference>
<dbReference type="FunFam" id="1.25.10.10:FF:000071">
    <property type="entry name" value="Coatomer subunit gamma"/>
    <property type="match status" value="1"/>
</dbReference>
<evidence type="ECO:0000256" key="13">
    <source>
        <dbReference type="ARBA" id="ARBA00022892"/>
    </source>
</evidence>
<dbReference type="GO" id="GO:0009306">
    <property type="term" value="P:protein secretion"/>
    <property type="evidence" value="ECO:0007669"/>
    <property type="project" value="TreeGrafter"/>
</dbReference>
<evidence type="ECO:0000259" key="27">
    <source>
        <dbReference type="Pfam" id="PF01602"/>
    </source>
</evidence>
<dbReference type="GO" id="GO:0005198">
    <property type="term" value="F:structural molecule activity"/>
    <property type="evidence" value="ECO:0007669"/>
    <property type="project" value="InterPro"/>
</dbReference>
<comment type="similarity">
    <text evidence="5 24">Belongs to the CDP-alcohol phosphatidyltransferase class-I family.</text>
</comment>
<proteinExistence type="inferred from homology"/>
<dbReference type="InterPro" id="IPR048254">
    <property type="entry name" value="CDP_ALCOHOL_P_TRANSF_CS"/>
</dbReference>
<comment type="pathway">
    <text evidence="20">Phospholipid metabolism; phosphatidylcholine biosynthesis; phosphatidylcholine from phosphocholine: step 2/2.</text>
</comment>
<feature type="compositionally biased region" description="Basic and acidic residues" evidence="25">
    <location>
        <begin position="607"/>
        <end position="616"/>
    </location>
</feature>
<evidence type="ECO:0000256" key="5">
    <source>
        <dbReference type="ARBA" id="ARBA00010441"/>
    </source>
</evidence>
<dbReference type="Gene3D" id="3.30.310.10">
    <property type="entry name" value="TATA-Binding Protein"/>
    <property type="match status" value="1"/>
</dbReference>
<keyword evidence="8" id="KW-0963">Cytoplasm</keyword>
<comment type="similarity">
    <text evidence="6">Belongs to the COPG family.</text>
</comment>
<comment type="cofactor">
    <cofactor evidence="1">
        <name>Mg(2+)</name>
        <dbReference type="ChEBI" id="CHEBI:18420"/>
    </cofactor>
</comment>
<keyword evidence="11 26" id="KW-0812">Transmembrane</keyword>
<dbReference type="InterPro" id="IPR017106">
    <property type="entry name" value="Coatomer_gsu"/>
</dbReference>
<feature type="transmembrane region" description="Helical" evidence="26">
    <location>
        <begin position="1257"/>
        <end position="1278"/>
    </location>
</feature>
<dbReference type="GO" id="GO:0005793">
    <property type="term" value="C:endoplasmic reticulum-Golgi intermediate compartment"/>
    <property type="evidence" value="ECO:0007669"/>
    <property type="project" value="TreeGrafter"/>
</dbReference>
<evidence type="ECO:0000256" key="10">
    <source>
        <dbReference type="ARBA" id="ARBA00022679"/>
    </source>
</evidence>
<keyword evidence="10 24" id="KW-0808">Transferase</keyword>
<evidence type="ECO:0000256" key="19">
    <source>
        <dbReference type="ARBA" id="ARBA00025536"/>
    </source>
</evidence>
<evidence type="ECO:0000256" key="8">
    <source>
        <dbReference type="ARBA" id="ARBA00022490"/>
    </source>
</evidence>
<feature type="domain" description="Coatomer gamma subunit appendage Ig-like subdomain" evidence="28">
    <location>
        <begin position="651"/>
        <end position="798"/>
    </location>
</feature>
<dbReference type="Pfam" id="PF16381">
    <property type="entry name" value="Coatomer_g_Cpla"/>
    <property type="match status" value="1"/>
</dbReference>
<dbReference type="InterPro" id="IPR000462">
    <property type="entry name" value="CDP-OH_P_trans"/>
</dbReference>
<dbReference type="InterPro" id="IPR011989">
    <property type="entry name" value="ARM-like"/>
</dbReference>
<feature type="transmembrane region" description="Helical" evidence="26">
    <location>
        <begin position="1358"/>
        <end position="1382"/>
    </location>
</feature>
<comment type="subcellular location">
    <subcellularLocation>
        <location evidence="4">Cytoplasmic vesicle</location>
        <location evidence="4">COPI-coated vesicle membrane</location>
        <topology evidence="4">Peripheral membrane protein</topology>
        <orientation evidence="4">Cytoplasmic side</orientation>
    </subcellularLocation>
    <subcellularLocation>
        <location evidence="2">Endomembrane system</location>
        <topology evidence="2">Multi-pass membrane protein</topology>
    </subcellularLocation>
    <subcellularLocation>
        <location evidence="3">Golgi apparatus membrane</location>
        <topology evidence="3">Peripheral membrane protein</topology>
        <orientation evidence="3">Cytoplasmic side</orientation>
    </subcellularLocation>
</comment>
<feature type="transmembrane region" description="Helical" evidence="26">
    <location>
        <begin position="1290"/>
        <end position="1311"/>
    </location>
</feature>
<keyword evidence="18" id="KW-0968">Cytoplasmic vesicle</keyword>
<dbReference type="Proteomes" id="UP001302126">
    <property type="component" value="Unassembled WGS sequence"/>
</dbReference>
<keyword evidence="31" id="KW-1185">Reference proteome</keyword>
<evidence type="ECO:0000256" key="12">
    <source>
        <dbReference type="ARBA" id="ARBA00022737"/>
    </source>
</evidence>